<dbReference type="InterPro" id="IPR009908">
    <property type="entry name" value="Methylamine_util_MauE"/>
</dbReference>
<evidence type="ECO:0000256" key="8">
    <source>
        <dbReference type="SAM" id="Phobius"/>
    </source>
</evidence>
<evidence type="ECO:0000256" key="4">
    <source>
        <dbReference type="ARBA" id="ARBA00019078"/>
    </source>
</evidence>
<evidence type="ECO:0000256" key="1">
    <source>
        <dbReference type="ARBA" id="ARBA00003475"/>
    </source>
</evidence>
<dbReference type="AlphaFoldDB" id="A0A840SS15"/>
<evidence type="ECO:0000256" key="2">
    <source>
        <dbReference type="ARBA" id="ARBA00004141"/>
    </source>
</evidence>
<reference evidence="10 11" key="1">
    <citation type="submission" date="2020-08" db="EMBL/GenBank/DDBJ databases">
        <title>Genomic Encyclopedia of Type Strains, Phase IV (KMG-IV): sequencing the most valuable type-strain genomes for metagenomic binning, comparative biology and taxonomic classification.</title>
        <authorList>
            <person name="Goeker M."/>
        </authorList>
    </citation>
    <scope>NUCLEOTIDE SEQUENCE [LARGE SCALE GENOMIC DNA]</scope>
    <source>
        <strain evidence="10 11">DSM 101730</strain>
    </source>
</reference>
<gene>
    <name evidence="10" type="ORF">HNP73_002562</name>
</gene>
<feature type="domain" description="Methylamine utilisation protein MauE" evidence="9">
    <location>
        <begin position="12"/>
        <end position="136"/>
    </location>
</feature>
<comment type="subcellular location">
    <subcellularLocation>
        <location evidence="2">Membrane</location>
        <topology evidence="2">Multi-pass membrane protein</topology>
    </subcellularLocation>
</comment>
<dbReference type="UniPathway" id="UPA00895"/>
<evidence type="ECO:0000259" key="9">
    <source>
        <dbReference type="Pfam" id="PF07291"/>
    </source>
</evidence>
<evidence type="ECO:0000256" key="5">
    <source>
        <dbReference type="ARBA" id="ARBA00022692"/>
    </source>
</evidence>
<protein>
    <recommendedName>
        <fullName evidence="4">Methylamine utilization protein MauE</fullName>
    </recommendedName>
</protein>
<organism evidence="10 11">
    <name type="scientific">Amaricoccus macauensis</name>
    <dbReference type="NCBI Taxonomy" id="57001"/>
    <lineage>
        <taxon>Bacteria</taxon>
        <taxon>Pseudomonadati</taxon>
        <taxon>Pseudomonadota</taxon>
        <taxon>Alphaproteobacteria</taxon>
        <taxon>Rhodobacterales</taxon>
        <taxon>Paracoccaceae</taxon>
        <taxon>Amaricoccus</taxon>
    </lineage>
</organism>
<comment type="function">
    <text evidence="1">May be specifically involved in the processing, transport, and/or maturation of the MADH beta-subunit.</text>
</comment>
<dbReference type="Pfam" id="PF07291">
    <property type="entry name" value="MauE"/>
    <property type="match status" value="1"/>
</dbReference>
<proteinExistence type="predicted"/>
<dbReference type="RefSeq" id="WP_184149762.1">
    <property type="nucleotide sequence ID" value="NZ_JACHFM010000002.1"/>
</dbReference>
<dbReference type="GO" id="GO:0016020">
    <property type="term" value="C:membrane"/>
    <property type="evidence" value="ECO:0007669"/>
    <property type="project" value="UniProtKB-SubCell"/>
</dbReference>
<name>A0A840SS15_9RHOB</name>
<dbReference type="Proteomes" id="UP000549457">
    <property type="component" value="Unassembled WGS sequence"/>
</dbReference>
<dbReference type="EMBL" id="JACHFM010000002">
    <property type="protein sequence ID" value="MBB5222626.1"/>
    <property type="molecule type" value="Genomic_DNA"/>
</dbReference>
<feature type="transmembrane region" description="Helical" evidence="8">
    <location>
        <begin position="120"/>
        <end position="140"/>
    </location>
</feature>
<evidence type="ECO:0000313" key="11">
    <source>
        <dbReference type="Proteomes" id="UP000549457"/>
    </source>
</evidence>
<evidence type="ECO:0000256" key="3">
    <source>
        <dbReference type="ARBA" id="ARBA00004856"/>
    </source>
</evidence>
<comment type="pathway">
    <text evidence="3">One-carbon metabolism; methylamine degradation.</text>
</comment>
<sequence length="182" mass="18343">MFEESTGPAALAAVTITTFLVIVLARAAWHKIDRFLETVGFAQGYGLVPEAAAAPVVRALTAAEGVTILALLVPVTRPLGGLAAAGLFAGYGALMAVALRQGRTRIECGCGGPPQLVSGFTLARNAGLAALGLAVAVLPVASVPPLGALLAIVAALVLAAQYGILEKLASHLPNIRTGEGTR</sequence>
<keyword evidence="5 8" id="KW-0812">Transmembrane</keyword>
<evidence type="ECO:0000256" key="6">
    <source>
        <dbReference type="ARBA" id="ARBA00022989"/>
    </source>
</evidence>
<evidence type="ECO:0000256" key="7">
    <source>
        <dbReference type="ARBA" id="ARBA00023136"/>
    </source>
</evidence>
<evidence type="ECO:0000313" key="10">
    <source>
        <dbReference type="EMBL" id="MBB5222626.1"/>
    </source>
</evidence>
<feature type="transmembrane region" description="Helical" evidence="8">
    <location>
        <begin position="6"/>
        <end position="29"/>
    </location>
</feature>
<accession>A0A840SS15</accession>
<comment type="caution">
    <text evidence="10">The sequence shown here is derived from an EMBL/GenBank/DDBJ whole genome shotgun (WGS) entry which is preliminary data.</text>
</comment>
<feature type="transmembrane region" description="Helical" evidence="8">
    <location>
        <begin position="79"/>
        <end position="99"/>
    </location>
</feature>
<keyword evidence="11" id="KW-1185">Reference proteome</keyword>
<dbReference type="GO" id="GO:0030416">
    <property type="term" value="P:methylamine metabolic process"/>
    <property type="evidence" value="ECO:0007669"/>
    <property type="project" value="InterPro"/>
</dbReference>
<keyword evidence="6 8" id="KW-1133">Transmembrane helix</keyword>
<keyword evidence="7 8" id="KW-0472">Membrane</keyword>
<feature type="transmembrane region" description="Helical" evidence="8">
    <location>
        <begin position="146"/>
        <end position="165"/>
    </location>
</feature>